<dbReference type="InterPro" id="IPR023343">
    <property type="entry name" value="Penicillin_amidase_dom1"/>
</dbReference>
<evidence type="ECO:0000256" key="4">
    <source>
        <dbReference type="SAM" id="Phobius"/>
    </source>
</evidence>
<dbReference type="SUPFAM" id="SSF56235">
    <property type="entry name" value="N-terminal nucleophile aminohydrolases (Ntn hydrolases)"/>
    <property type="match status" value="1"/>
</dbReference>
<dbReference type="Gene3D" id="1.10.439.10">
    <property type="entry name" value="Penicillin Amidohydrolase, domain 1"/>
    <property type="match status" value="1"/>
</dbReference>
<dbReference type="Gene3D" id="1.10.1400.10">
    <property type="match status" value="1"/>
</dbReference>
<dbReference type="EMBL" id="JAEOAH010000006">
    <property type="protein sequence ID" value="MBK3494557.1"/>
    <property type="molecule type" value="Genomic_DNA"/>
</dbReference>
<dbReference type="RefSeq" id="WP_200748550.1">
    <property type="nucleotide sequence ID" value="NZ_JAEOAH010000006.1"/>
</dbReference>
<protein>
    <submittedName>
        <fullName evidence="5">Penicillin acylase family protein</fullName>
    </submittedName>
</protein>
<keyword evidence="4" id="KW-1133">Transmembrane helix</keyword>
<comment type="caution">
    <text evidence="5">The sequence shown here is derived from an EMBL/GenBank/DDBJ whole genome shotgun (WGS) entry which is preliminary data.</text>
</comment>
<evidence type="ECO:0000256" key="3">
    <source>
        <dbReference type="ARBA" id="ARBA00023145"/>
    </source>
</evidence>
<feature type="transmembrane region" description="Helical" evidence="4">
    <location>
        <begin position="13"/>
        <end position="36"/>
    </location>
</feature>
<dbReference type="Proteomes" id="UP000618943">
    <property type="component" value="Unassembled WGS sequence"/>
</dbReference>
<dbReference type="PANTHER" id="PTHR34218">
    <property type="entry name" value="PEPTIDASE S45 PENICILLIN AMIDASE"/>
    <property type="match status" value="1"/>
</dbReference>
<comment type="similarity">
    <text evidence="1">Belongs to the peptidase S45 family.</text>
</comment>
<dbReference type="PANTHER" id="PTHR34218:SF4">
    <property type="entry name" value="ACYL-HOMOSERINE LACTONE ACYLASE QUIP"/>
    <property type="match status" value="1"/>
</dbReference>
<keyword evidence="3" id="KW-0865">Zymogen</keyword>
<dbReference type="InterPro" id="IPR002692">
    <property type="entry name" value="S45"/>
</dbReference>
<keyword evidence="4" id="KW-0472">Membrane</keyword>
<dbReference type="PROSITE" id="PS51257">
    <property type="entry name" value="PROKAR_LIPOPROTEIN"/>
    <property type="match status" value="1"/>
</dbReference>
<evidence type="ECO:0000256" key="2">
    <source>
        <dbReference type="ARBA" id="ARBA00022801"/>
    </source>
</evidence>
<gene>
    <name evidence="5" type="ORF">JFL43_06755</name>
</gene>
<dbReference type="PIRSF" id="PIRSF001227">
    <property type="entry name" value="Pen_acylase"/>
    <property type="match status" value="1"/>
</dbReference>
<evidence type="ECO:0000256" key="1">
    <source>
        <dbReference type="ARBA" id="ARBA00006586"/>
    </source>
</evidence>
<proteinExistence type="inferred from homology"/>
<dbReference type="InterPro" id="IPR014395">
    <property type="entry name" value="Pen/GL7ACA/AHL_acylase"/>
</dbReference>
<keyword evidence="4" id="KW-0812">Transmembrane</keyword>
<dbReference type="Gene3D" id="2.30.120.10">
    <property type="match status" value="1"/>
</dbReference>
<sequence length="791" mass="88952">MVKDKKRGRIWKWLSWIVGILVLIACAALIFVNVYIGKSKPQIDGEMNVAVLDENVKVVRDDKGVPHVTAETDADLYRAQGFVQAQDRLFQMDLARRQASGRLAEVVGEAAVKTDKFFRTFSLRSAAEKSEAGYSKEAKQVLDWYAEGVNAFMEQAKEEGTLSYEFRLLGYEPEPWTAIDSLTIGKYMAYDLGGHWDMLAFRHWALNNLPEAEAKELFITYPEKAKSIIAANKENPVEVAGQFDASLLPHEFNGSNNWVVSGSKTASGKPLLADDPHLGLSTPSVWYQMHLESPTQNVSGVIFAGVPGIILGHNEKVAWGVTNVGPDVQDLYIETPNPNNATEFKYEGKWEKAIVRDEPIKIKGAKTVEFEVVETRHGPIISDLAFKKEKSTAVFSLQWTALEPTLELQAILNMNRAENWEQFETALEDFHSPAQNFVFAAEDGTIAYKANGRIPIRKKGDGQLPVPGDSADYDWKGYIDYDKLPKVVNPDEGFIATANNEVIGKEYPYHITDFWAQSYRYERIYEVLKSKNKLTVEDMQNLQMDQKDLYADEFLKDMLGSVKTLDSEKDYSDIVKMMEDWDQVDSKESGAPLVFNLWMINIQKALFEDSLPKDVYEMMPGKYNITDEIMRRAFAGKQSPWVTKAGGIDQLLYNSFKKTIKDIKGEYGKNAEKWQWGDHHQLTFDHPLSAASPILAKLLNPKPVPIGGSKFTVQAAASDKDGNVDHGASWRFVADLSDLSKGYHIVGPGQSGHMKSKWYHDQVDDWANGTYHETIITGDVPNGKKLLLKAQ</sequence>
<dbReference type="CDD" id="cd03747">
    <property type="entry name" value="Ntn_PGA_like"/>
    <property type="match status" value="1"/>
</dbReference>
<dbReference type="Pfam" id="PF01804">
    <property type="entry name" value="Penicil_amidase"/>
    <property type="match status" value="1"/>
</dbReference>
<keyword evidence="2" id="KW-0378">Hydrolase</keyword>
<keyword evidence="6" id="KW-1185">Reference proteome</keyword>
<accession>A0ABS1H564</accession>
<dbReference type="InterPro" id="IPR029055">
    <property type="entry name" value="Ntn_hydrolases_N"/>
</dbReference>
<evidence type="ECO:0000313" key="5">
    <source>
        <dbReference type="EMBL" id="MBK3494557.1"/>
    </source>
</evidence>
<dbReference type="InterPro" id="IPR043146">
    <property type="entry name" value="Penicillin_amidase_N_B-knob"/>
</dbReference>
<dbReference type="InterPro" id="IPR043147">
    <property type="entry name" value="Penicillin_amidase_A-knob"/>
</dbReference>
<evidence type="ECO:0000313" key="6">
    <source>
        <dbReference type="Proteomes" id="UP000618943"/>
    </source>
</evidence>
<name>A0ABS1H564_9BACL</name>
<dbReference type="Gene3D" id="3.60.20.10">
    <property type="entry name" value="Glutamine Phosphoribosylpyrophosphate, subunit 1, domain 1"/>
    <property type="match status" value="1"/>
</dbReference>
<reference evidence="5 6" key="1">
    <citation type="submission" date="2020-12" db="EMBL/GenBank/DDBJ databases">
        <title>YIM B01967 draft genome.</title>
        <authorList>
            <person name="Yan X."/>
        </authorList>
    </citation>
    <scope>NUCLEOTIDE SEQUENCE [LARGE SCALE GENOMIC DNA]</scope>
    <source>
        <strain evidence="5 6">YIM B01967</strain>
    </source>
</reference>
<organism evidence="5 6">
    <name type="scientific">Viridibacillus soli</name>
    <dbReference type="NCBI Taxonomy" id="2798301"/>
    <lineage>
        <taxon>Bacteria</taxon>
        <taxon>Bacillati</taxon>
        <taxon>Bacillota</taxon>
        <taxon>Bacilli</taxon>
        <taxon>Bacillales</taxon>
        <taxon>Caryophanaceae</taxon>
        <taxon>Viridibacillus</taxon>
    </lineage>
</organism>